<evidence type="ECO:0000256" key="9">
    <source>
        <dbReference type="ARBA" id="ARBA00023136"/>
    </source>
</evidence>
<dbReference type="EC" id="2.4.99.28" evidence="11"/>
<feature type="transmembrane region" description="Helical" evidence="11">
    <location>
        <begin position="309"/>
        <end position="337"/>
    </location>
</feature>
<gene>
    <name evidence="12" type="primary">mrdB</name>
    <name evidence="11" type="synonym">rodA</name>
    <name evidence="12" type="ORF">NBG4_1160004</name>
</gene>
<evidence type="ECO:0000256" key="5">
    <source>
        <dbReference type="ARBA" id="ARBA00022692"/>
    </source>
</evidence>
<comment type="catalytic activity">
    <reaction evidence="11">
        <text>[GlcNAc-(1-&gt;4)-Mur2Ac(oyl-L-Ala-gamma-D-Glu-L-Lys-D-Ala-D-Ala)](n)-di-trans,octa-cis-undecaprenyl diphosphate + beta-D-GlcNAc-(1-&gt;4)-Mur2Ac(oyl-L-Ala-gamma-D-Glu-L-Lys-D-Ala-D-Ala)-di-trans,octa-cis-undecaprenyl diphosphate = [GlcNAc-(1-&gt;4)-Mur2Ac(oyl-L-Ala-gamma-D-Glu-L-Lys-D-Ala-D-Ala)](n+1)-di-trans,octa-cis-undecaprenyl diphosphate + di-trans,octa-cis-undecaprenyl diphosphate + H(+)</text>
        <dbReference type="Rhea" id="RHEA:23708"/>
        <dbReference type="Rhea" id="RHEA-COMP:9602"/>
        <dbReference type="Rhea" id="RHEA-COMP:9603"/>
        <dbReference type="ChEBI" id="CHEBI:15378"/>
        <dbReference type="ChEBI" id="CHEBI:58405"/>
        <dbReference type="ChEBI" id="CHEBI:60033"/>
        <dbReference type="ChEBI" id="CHEBI:78435"/>
        <dbReference type="EC" id="2.4.99.28"/>
    </reaction>
</comment>
<dbReference type="Proteomes" id="UP000245125">
    <property type="component" value="Unassembled WGS sequence"/>
</dbReference>
<feature type="transmembrane region" description="Helical" evidence="11">
    <location>
        <begin position="139"/>
        <end position="156"/>
    </location>
</feature>
<evidence type="ECO:0000256" key="6">
    <source>
        <dbReference type="ARBA" id="ARBA00022960"/>
    </source>
</evidence>
<comment type="function">
    <text evidence="11">Peptidoglycan polymerase that is essential for cell wall elongation.</text>
</comment>
<dbReference type="EMBL" id="OUUY01000020">
    <property type="protein sequence ID" value="SPP99781.1"/>
    <property type="molecule type" value="Genomic_DNA"/>
</dbReference>
<reference evidence="13" key="1">
    <citation type="submission" date="2018-03" db="EMBL/GenBank/DDBJ databases">
        <authorList>
            <person name="Zecchin S."/>
        </authorList>
    </citation>
    <scope>NUCLEOTIDE SEQUENCE [LARGE SCALE GENOMIC DNA]</scope>
</reference>
<name>A0A2U3QEC2_9BACT</name>
<dbReference type="GO" id="GO:0008360">
    <property type="term" value="P:regulation of cell shape"/>
    <property type="evidence" value="ECO:0007669"/>
    <property type="project" value="UniProtKB-KW"/>
</dbReference>
<feature type="transmembrane region" description="Helical" evidence="11">
    <location>
        <begin position="277"/>
        <end position="297"/>
    </location>
</feature>
<keyword evidence="4 11" id="KW-0808">Transferase</keyword>
<dbReference type="PANTHER" id="PTHR30474:SF1">
    <property type="entry name" value="PEPTIDOGLYCAN GLYCOSYLTRANSFERASE MRDB"/>
    <property type="match status" value="1"/>
</dbReference>
<dbReference type="GO" id="GO:0071555">
    <property type="term" value="P:cell wall organization"/>
    <property type="evidence" value="ECO:0007669"/>
    <property type="project" value="UniProtKB-KW"/>
</dbReference>
<dbReference type="AlphaFoldDB" id="A0A2U3QEC2"/>
<dbReference type="HAMAP" id="MF_02079">
    <property type="entry name" value="PGT_RodA"/>
    <property type="match status" value="1"/>
</dbReference>
<dbReference type="UniPathway" id="UPA00219"/>
<keyword evidence="6 11" id="KW-0133">Cell shape</keyword>
<dbReference type="GO" id="GO:0008955">
    <property type="term" value="F:peptidoglycan glycosyltransferase activity"/>
    <property type="evidence" value="ECO:0007669"/>
    <property type="project" value="UniProtKB-UniRule"/>
</dbReference>
<dbReference type="GO" id="GO:0032153">
    <property type="term" value="C:cell division site"/>
    <property type="evidence" value="ECO:0007669"/>
    <property type="project" value="TreeGrafter"/>
</dbReference>
<evidence type="ECO:0000313" key="13">
    <source>
        <dbReference type="Proteomes" id="UP000245125"/>
    </source>
</evidence>
<evidence type="ECO:0000256" key="7">
    <source>
        <dbReference type="ARBA" id="ARBA00022984"/>
    </source>
</evidence>
<keyword evidence="7 11" id="KW-0573">Peptidoglycan synthesis</keyword>
<proteinExistence type="inferred from homology"/>
<organism evidence="12 13">
    <name type="scientific">Candidatus Sulfobium mesophilum</name>
    <dbReference type="NCBI Taxonomy" id="2016548"/>
    <lineage>
        <taxon>Bacteria</taxon>
        <taxon>Pseudomonadati</taxon>
        <taxon>Nitrospirota</taxon>
        <taxon>Nitrospiria</taxon>
        <taxon>Nitrospirales</taxon>
        <taxon>Nitrospiraceae</taxon>
        <taxon>Candidatus Sulfobium</taxon>
    </lineage>
</organism>
<feature type="transmembrane region" description="Helical" evidence="11">
    <location>
        <begin position="52"/>
        <end position="72"/>
    </location>
</feature>
<evidence type="ECO:0000256" key="1">
    <source>
        <dbReference type="ARBA" id="ARBA00004141"/>
    </source>
</evidence>
<dbReference type="InterPro" id="IPR001182">
    <property type="entry name" value="FtsW/RodA"/>
</dbReference>
<dbReference type="InterPro" id="IPR018365">
    <property type="entry name" value="Cell_cycle_FtsW-rel_CS"/>
</dbReference>
<comment type="similarity">
    <text evidence="11">Belongs to the SEDS family. MrdB/RodA subfamily.</text>
</comment>
<dbReference type="OrthoDB" id="9812661at2"/>
<feature type="transmembrane region" description="Helical" evidence="11">
    <location>
        <begin position="185"/>
        <end position="205"/>
    </location>
</feature>
<keyword evidence="3 11" id="KW-0328">Glycosyltransferase</keyword>
<keyword evidence="13" id="KW-1185">Reference proteome</keyword>
<dbReference type="GO" id="GO:0015648">
    <property type="term" value="F:lipid-linked peptidoglycan transporter activity"/>
    <property type="evidence" value="ECO:0007669"/>
    <property type="project" value="TreeGrafter"/>
</dbReference>
<keyword evidence="2 11" id="KW-1003">Cell membrane</keyword>
<dbReference type="PANTHER" id="PTHR30474">
    <property type="entry name" value="CELL CYCLE PROTEIN"/>
    <property type="match status" value="1"/>
</dbReference>
<dbReference type="GO" id="GO:0005886">
    <property type="term" value="C:plasma membrane"/>
    <property type="evidence" value="ECO:0007669"/>
    <property type="project" value="UniProtKB-SubCell"/>
</dbReference>
<dbReference type="NCBIfam" id="TIGR02210">
    <property type="entry name" value="rodA_shape"/>
    <property type="match status" value="1"/>
</dbReference>
<protein>
    <recommendedName>
        <fullName evidence="11">Peptidoglycan glycosyltransferase RodA</fullName>
        <shortName evidence="11">PGT</shortName>
        <ecNumber evidence="11">2.4.99.28</ecNumber>
    </recommendedName>
    <alternativeName>
        <fullName evidence="11">Cell elongation protein RodA</fullName>
    </alternativeName>
    <alternativeName>
        <fullName evidence="11">Cell wall polymerase</fullName>
    </alternativeName>
    <alternativeName>
        <fullName evidence="11">Peptidoglycan polymerase</fullName>
        <shortName evidence="11">PG polymerase</shortName>
    </alternativeName>
</protein>
<evidence type="ECO:0000256" key="10">
    <source>
        <dbReference type="ARBA" id="ARBA00023316"/>
    </source>
</evidence>
<feature type="transmembrane region" description="Helical" evidence="11">
    <location>
        <begin position="162"/>
        <end position="178"/>
    </location>
</feature>
<keyword evidence="9 11" id="KW-0472">Membrane</keyword>
<keyword evidence="5 11" id="KW-0812">Transmembrane</keyword>
<evidence type="ECO:0000256" key="11">
    <source>
        <dbReference type="HAMAP-Rule" id="MF_02079"/>
    </source>
</evidence>
<evidence type="ECO:0000256" key="2">
    <source>
        <dbReference type="ARBA" id="ARBA00022475"/>
    </source>
</evidence>
<feature type="transmembrane region" description="Helical" evidence="11">
    <location>
        <begin position="116"/>
        <end position="132"/>
    </location>
</feature>
<dbReference type="InterPro" id="IPR011923">
    <property type="entry name" value="RodA/MrdB"/>
</dbReference>
<feature type="transmembrane region" description="Helical" evidence="11">
    <location>
        <begin position="79"/>
        <end position="96"/>
    </location>
</feature>
<evidence type="ECO:0000256" key="4">
    <source>
        <dbReference type="ARBA" id="ARBA00022679"/>
    </source>
</evidence>
<feature type="transmembrane region" description="Helical" evidence="11">
    <location>
        <begin position="343"/>
        <end position="364"/>
    </location>
</feature>
<comment type="pathway">
    <text evidence="11">Cell wall biogenesis; peptidoglycan biosynthesis.</text>
</comment>
<accession>A0A2U3QEC2</accession>
<evidence type="ECO:0000256" key="3">
    <source>
        <dbReference type="ARBA" id="ARBA00022676"/>
    </source>
</evidence>
<comment type="subcellular location">
    <subcellularLocation>
        <location evidence="11">Cell membrane</location>
        <topology evidence="11">Multi-pass membrane protein</topology>
    </subcellularLocation>
    <subcellularLocation>
        <location evidence="1">Membrane</location>
        <topology evidence="1">Multi-pass membrane protein</topology>
    </subcellularLocation>
</comment>
<evidence type="ECO:0000313" key="12">
    <source>
        <dbReference type="EMBL" id="SPP99781.1"/>
    </source>
</evidence>
<feature type="transmembrane region" description="Helical" evidence="11">
    <location>
        <begin position="12"/>
        <end position="32"/>
    </location>
</feature>
<dbReference type="GO" id="GO:0009252">
    <property type="term" value="P:peptidoglycan biosynthetic process"/>
    <property type="evidence" value="ECO:0007669"/>
    <property type="project" value="UniProtKB-UniRule"/>
</dbReference>
<dbReference type="Pfam" id="PF01098">
    <property type="entry name" value="FTSW_RODA_SPOVE"/>
    <property type="match status" value="1"/>
</dbReference>
<evidence type="ECO:0000256" key="8">
    <source>
        <dbReference type="ARBA" id="ARBA00022989"/>
    </source>
</evidence>
<keyword evidence="8 11" id="KW-1133">Transmembrane helix</keyword>
<sequence length="373" mass="41550">MFKIDRRLIQNFDWVTFATVIVISLIGIMTVFSATRQPGQAAQSPLFIKQAMWLLVGLVGLIAFMSFDYIWLSRISIPVYITGLVFLLIVLIAGKTGMGAQRWISLGPIAFQPSEFFKLIFIIMLSQYLSLLRGGIGMLQLLRTFFIIAFIPFILLVKQPDLGTAIVVFIIFFSMLLAKGLQRKALVLIVILGLVSLPFLGNIMWTGLKDYQKNRLIAFVDPEADPSGIGYHINQSKIAVGSGEVLGKGFLKGTQGPFRFLPERHTDFIFAVFAEEWGFAGSVVLLMLYLLLIMRGLDTVRKAKDEFGMMLAAGITIMFSVYFFVNIGMTLGIMPVVGIPLPFMSYGGTALLSNFISAGVLINVRTRRFTLFY</sequence>
<keyword evidence="10 11" id="KW-0961">Cell wall biogenesis/degradation</keyword>
<dbReference type="PROSITE" id="PS00428">
    <property type="entry name" value="FTSW_RODA_SPOVE"/>
    <property type="match status" value="1"/>
</dbReference>
<dbReference type="GO" id="GO:0051301">
    <property type="term" value="P:cell division"/>
    <property type="evidence" value="ECO:0007669"/>
    <property type="project" value="InterPro"/>
</dbReference>